<proteinExistence type="predicted"/>
<dbReference type="AlphaFoldDB" id="A0A0D0D3W4"/>
<protein>
    <submittedName>
        <fullName evidence="1">Uncharacterized protein</fullName>
    </submittedName>
</protein>
<dbReference type="InParanoid" id="A0A0D0D3W4"/>
<feature type="non-terminal residue" evidence="1">
    <location>
        <position position="1"/>
    </location>
</feature>
<accession>A0A0D0D3W4</accession>
<dbReference type="STRING" id="930991.A0A0D0D3W4"/>
<dbReference type="EMBL" id="KN826647">
    <property type="protein sequence ID" value="KIK78266.1"/>
    <property type="molecule type" value="Genomic_DNA"/>
</dbReference>
<name>A0A0D0D3W4_9AGAM</name>
<dbReference type="HOGENOM" id="CLU_166292_0_0_1"/>
<reference evidence="1 2" key="1">
    <citation type="submission" date="2014-04" db="EMBL/GenBank/DDBJ databases">
        <authorList>
            <consortium name="DOE Joint Genome Institute"/>
            <person name="Kuo A."/>
            <person name="Kohler A."/>
            <person name="Jargeat P."/>
            <person name="Nagy L.G."/>
            <person name="Floudas D."/>
            <person name="Copeland A."/>
            <person name="Barry K.W."/>
            <person name="Cichocki N."/>
            <person name="Veneault-Fourrey C."/>
            <person name="LaButti K."/>
            <person name="Lindquist E.A."/>
            <person name="Lipzen A."/>
            <person name="Lundell T."/>
            <person name="Morin E."/>
            <person name="Murat C."/>
            <person name="Sun H."/>
            <person name="Tunlid A."/>
            <person name="Henrissat B."/>
            <person name="Grigoriev I.V."/>
            <person name="Hibbett D.S."/>
            <person name="Martin F."/>
            <person name="Nordberg H.P."/>
            <person name="Cantor M.N."/>
            <person name="Hua S.X."/>
        </authorList>
    </citation>
    <scope>NUCLEOTIDE SEQUENCE [LARGE SCALE GENOMIC DNA]</scope>
    <source>
        <strain evidence="1 2">Ve08.2h10</strain>
    </source>
</reference>
<feature type="non-terminal residue" evidence="1">
    <location>
        <position position="88"/>
    </location>
</feature>
<gene>
    <name evidence="1" type="ORF">PAXRUDRAFT_68637</name>
</gene>
<organism evidence="1 2">
    <name type="scientific">Paxillus rubicundulus Ve08.2h10</name>
    <dbReference type="NCBI Taxonomy" id="930991"/>
    <lineage>
        <taxon>Eukaryota</taxon>
        <taxon>Fungi</taxon>
        <taxon>Dikarya</taxon>
        <taxon>Basidiomycota</taxon>
        <taxon>Agaricomycotina</taxon>
        <taxon>Agaricomycetes</taxon>
        <taxon>Agaricomycetidae</taxon>
        <taxon>Boletales</taxon>
        <taxon>Paxilineae</taxon>
        <taxon>Paxillaceae</taxon>
        <taxon>Paxillus</taxon>
    </lineage>
</organism>
<dbReference type="OrthoDB" id="2691515at2759"/>
<sequence>FSPDCNDLKEALKSGGAMDLDVKQVLKQKFEQVDFHPIPTHNLDKLVAENGVFDIKKAELHCGSIRLDLSAEAVLGVGAFKTAQAACL</sequence>
<dbReference type="Proteomes" id="UP000054538">
    <property type="component" value="Unassembled WGS sequence"/>
</dbReference>
<evidence type="ECO:0000313" key="1">
    <source>
        <dbReference type="EMBL" id="KIK78266.1"/>
    </source>
</evidence>
<evidence type="ECO:0000313" key="2">
    <source>
        <dbReference type="Proteomes" id="UP000054538"/>
    </source>
</evidence>
<keyword evidence="2" id="KW-1185">Reference proteome</keyword>
<reference evidence="2" key="2">
    <citation type="submission" date="2015-01" db="EMBL/GenBank/DDBJ databases">
        <title>Evolutionary Origins and Diversification of the Mycorrhizal Mutualists.</title>
        <authorList>
            <consortium name="DOE Joint Genome Institute"/>
            <consortium name="Mycorrhizal Genomics Consortium"/>
            <person name="Kohler A."/>
            <person name="Kuo A."/>
            <person name="Nagy L.G."/>
            <person name="Floudas D."/>
            <person name="Copeland A."/>
            <person name="Barry K.W."/>
            <person name="Cichocki N."/>
            <person name="Veneault-Fourrey C."/>
            <person name="LaButti K."/>
            <person name="Lindquist E.A."/>
            <person name="Lipzen A."/>
            <person name="Lundell T."/>
            <person name="Morin E."/>
            <person name="Murat C."/>
            <person name="Riley R."/>
            <person name="Ohm R."/>
            <person name="Sun H."/>
            <person name="Tunlid A."/>
            <person name="Henrissat B."/>
            <person name="Grigoriev I.V."/>
            <person name="Hibbett D.S."/>
            <person name="Martin F."/>
        </authorList>
    </citation>
    <scope>NUCLEOTIDE SEQUENCE [LARGE SCALE GENOMIC DNA]</scope>
    <source>
        <strain evidence="2">Ve08.2h10</strain>
    </source>
</reference>